<gene>
    <name evidence="19" type="primary">cobS</name>
    <name evidence="20" type="ordered locus">DaAHT2_1520</name>
</gene>
<keyword evidence="19" id="KW-0997">Cell inner membrane</keyword>
<reference evidence="21" key="1">
    <citation type="submission" date="2010-02" db="EMBL/GenBank/DDBJ databases">
        <title>Complete sequence of Desulfurivibrio alkaliphilus AHT2.</title>
        <authorList>
            <consortium name="US DOE Joint Genome Institute"/>
            <person name="Pitluck S."/>
            <person name="Chertkov O."/>
            <person name="Detter J.C."/>
            <person name="Han C."/>
            <person name="Tapia R."/>
            <person name="Larimer F."/>
            <person name="Land M."/>
            <person name="Hauser L."/>
            <person name="Kyrpides N."/>
            <person name="Mikhailova N."/>
            <person name="Sorokin D.Y."/>
            <person name="Muyzer G."/>
            <person name="Woyke T."/>
        </authorList>
    </citation>
    <scope>NUCLEOTIDE SEQUENCE [LARGE SCALE GENOMIC DNA]</scope>
    <source>
        <strain evidence="21">DSM 19089 / UNIQEM U267 / AHT2</strain>
    </source>
</reference>
<keyword evidence="21" id="KW-1185">Reference proteome</keyword>
<dbReference type="GO" id="GO:0008818">
    <property type="term" value="F:cobalamin 5'-phosphate synthase activity"/>
    <property type="evidence" value="ECO:0007669"/>
    <property type="project" value="UniProtKB-UniRule"/>
</dbReference>
<dbReference type="HAMAP" id="MF_00719">
    <property type="entry name" value="CobS"/>
    <property type="match status" value="1"/>
</dbReference>
<feature type="transmembrane region" description="Helical" evidence="19">
    <location>
        <begin position="215"/>
        <end position="234"/>
    </location>
</feature>
<dbReference type="RefSeq" id="WP_013163742.1">
    <property type="nucleotide sequence ID" value="NC_014216.1"/>
</dbReference>
<feature type="transmembrane region" description="Helical" evidence="19">
    <location>
        <begin position="187"/>
        <end position="209"/>
    </location>
</feature>
<dbReference type="InterPro" id="IPR003805">
    <property type="entry name" value="CobS"/>
</dbReference>
<keyword evidence="11 19" id="KW-0460">Magnesium</keyword>
<comment type="similarity">
    <text evidence="4 19">Belongs to the CobS family.</text>
</comment>
<evidence type="ECO:0000313" key="20">
    <source>
        <dbReference type="EMBL" id="ADH86215.1"/>
    </source>
</evidence>
<protein>
    <recommendedName>
        <fullName evidence="6 19">Adenosylcobinamide-GDP ribazoletransferase</fullName>
        <ecNumber evidence="5 19">2.7.8.26</ecNumber>
    </recommendedName>
    <alternativeName>
        <fullName evidence="16 19">Cobalamin synthase</fullName>
    </alternativeName>
    <alternativeName>
        <fullName evidence="15 19">Cobalamin-5'-phosphate synthase</fullName>
    </alternativeName>
</protein>
<dbReference type="GO" id="GO:0009236">
    <property type="term" value="P:cobalamin biosynthetic process"/>
    <property type="evidence" value="ECO:0007669"/>
    <property type="project" value="UniProtKB-UniRule"/>
</dbReference>
<evidence type="ECO:0000256" key="5">
    <source>
        <dbReference type="ARBA" id="ARBA00013200"/>
    </source>
</evidence>
<feature type="transmembrane region" description="Helical" evidence="19">
    <location>
        <begin position="113"/>
        <end position="132"/>
    </location>
</feature>
<accession>D6Z3U0</accession>
<evidence type="ECO:0000256" key="16">
    <source>
        <dbReference type="ARBA" id="ARBA00032853"/>
    </source>
</evidence>
<sequence length="271" mass="29479">MLKDILPAARFLTIVPLPGGGTMLSERAITRSAAAFVAVGLLQGLLLIGVEMVAGRLFHPDLALWLVVLALVLVSGGFHLDGLADTFDALAVKSSGERERDLLRRLEVMKDSATGVMGLLAIFFALILKYYALKELSHSSYAVYYSSLLLLPAFGKWAMVTAMYRAAPARPEGLGRLFIGAVGRRELLWNALALLLPLVAVGWLLAGFLPSYSAIFYLLLPPALYLFGRLAVAFSRRQFGGMSGDTLGAVNELAEILFLLLVLLWLRLSVW</sequence>
<feature type="transmembrane region" description="Helical" evidence="19">
    <location>
        <begin position="62"/>
        <end position="80"/>
    </location>
</feature>
<evidence type="ECO:0000256" key="8">
    <source>
        <dbReference type="ARBA" id="ARBA00022573"/>
    </source>
</evidence>
<dbReference type="eggNOG" id="COG0368">
    <property type="taxonomic scope" value="Bacteria"/>
</dbReference>
<comment type="catalytic activity">
    <reaction evidence="17 19">
        <text>alpha-ribazole + adenosylcob(III)inamide-GDP = adenosylcob(III)alamin + GMP + H(+)</text>
        <dbReference type="Rhea" id="RHEA:16049"/>
        <dbReference type="ChEBI" id="CHEBI:10329"/>
        <dbReference type="ChEBI" id="CHEBI:15378"/>
        <dbReference type="ChEBI" id="CHEBI:18408"/>
        <dbReference type="ChEBI" id="CHEBI:58115"/>
        <dbReference type="ChEBI" id="CHEBI:60487"/>
        <dbReference type="EC" id="2.7.8.26"/>
    </reaction>
</comment>
<evidence type="ECO:0000313" key="21">
    <source>
        <dbReference type="Proteomes" id="UP000001508"/>
    </source>
</evidence>
<organism evidence="20 21">
    <name type="scientific">Desulfurivibrio alkaliphilus (strain DSM 19089 / UNIQEM U267 / AHT2)</name>
    <dbReference type="NCBI Taxonomy" id="589865"/>
    <lineage>
        <taxon>Bacteria</taxon>
        <taxon>Pseudomonadati</taxon>
        <taxon>Thermodesulfobacteriota</taxon>
        <taxon>Desulfobulbia</taxon>
        <taxon>Desulfobulbales</taxon>
        <taxon>Desulfobulbaceae</taxon>
        <taxon>Desulfurivibrio</taxon>
    </lineage>
</organism>
<dbReference type="PANTHER" id="PTHR34148">
    <property type="entry name" value="ADENOSYLCOBINAMIDE-GDP RIBAZOLETRANSFERASE"/>
    <property type="match status" value="1"/>
</dbReference>
<feature type="transmembrane region" description="Helical" evidence="19">
    <location>
        <begin position="33"/>
        <end position="50"/>
    </location>
</feature>
<keyword evidence="8 19" id="KW-0169">Cobalamin biosynthesis</keyword>
<dbReference type="InParanoid" id="D6Z3U0"/>
<dbReference type="STRING" id="589865.DaAHT2_1520"/>
<evidence type="ECO:0000256" key="6">
    <source>
        <dbReference type="ARBA" id="ARBA00015850"/>
    </source>
</evidence>
<evidence type="ECO:0000256" key="19">
    <source>
        <dbReference type="HAMAP-Rule" id="MF_00719"/>
    </source>
</evidence>
<dbReference type="EC" id="2.7.8.26" evidence="5 19"/>
<comment type="function">
    <text evidence="14 19">Joins adenosylcobinamide-GDP and alpha-ribazole to generate adenosylcobalamin (Ado-cobalamin). Also synthesizes adenosylcobalamin 5'-phosphate from adenosylcobinamide-GDP and alpha-ribazole 5'-phosphate.</text>
</comment>
<comment type="cofactor">
    <cofactor evidence="1 19">
        <name>Mg(2+)</name>
        <dbReference type="ChEBI" id="CHEBI:18420"/>
    </cofactor>
</comment>
<dbReference type="GO" id="GO:0005886">
    <property type="term" value="C:plasma membrane"/>
    <property type="evidence" value="ECO:0007669"/>
    <property type="project" value="UniProtKB-SubCell"/>
</dbReference>
<evidence type="ECO:0000256" key="15">
    <source>
        <dbReference type="ARBA" id="ARBA00032605"/>
    </source>
</evidence>
<evidence type="ECO:0000256" key="3">
    <source>
        <dbReference type="ARBA" id="ARBA00004663"/>
    </source>
</evidence>
<feature type="transmembrane region" description="Helical" evidence="19">
    <location>
        <begin position="246"/>
        <end position="266"/>
    </location>
</feature>
<dbReference type="EMBL" id="CP001940">
    <property type="protein sequence ID" value="ADH86215.1"/>
    <property type="molecule type" value="Genomic_DNA"/>
</dbReference>
<evidence type="ECO:0000256" key="10">
    <source>
        <dbReference type="ARBA" id="ARBA00022692"/>
    </source>
</evidence>
<evidence type="ECO:0000256" key="13">
    <source>
        <dbReference type="ARBA" id="ARBA00023136"/>
    </source>
</evidence>
<evidence type="ECO:0000256" key="7">
    <source>
        <dbReference type="ARBA" id="ARBA00022475"/>
    </source>
</evidence>
<keyword evidence="9 19" id="KW-0808">Transferase</keyword>
<dbReference type="KEGG" id="dak:DaAHT2_1520"/>
<evidence type="ECO:0000256" key="9">
    <source>
        <dbReference type="ARBA" id="ARBA00022679"/>
    </source>
</evidence>
<evidence type="ECO:0000256" key="11">
    <source>
        <dbReference type="ARBA" id="ARBA00022842"/>
    </source>
</evidence>
<comment type="catalytic activity">
    <reaction evidence="18 19">
        <text>alpha-ribazole 5'-phosphate + adenosylcob(III)inamide-GDP = adenosylcob(III)alamin 5'-phosphate + GMP + H(+)</text>
        <dbReference type="Rhea" id="RHEA:23560"/>
        <dbReference type="ChEBI" id="CHEBI:15378"/>
        <dbReference type="ChEBI" id="CHEBI:57918"/>
        <dbReference type="ChEBI" id="CHEBI:58115"/>
        <dbReference type="ChEBI" id="CHEBI:60487"/>
        <dbReference type="ChEBI" id="CHEBI:60493"/>
        <dbReference type="EC" id="2.7.8.26"/>
    </reaction>
</comment>
<dbReference type="NCBIfam" id="TIGR00317">
    <property type="entry name" value="cobS"/>
    <property type="match status" value="1"/>
</dbReference>
<evidence type="ECO:0000256" key="12">
    <source>
        <dbReference type="ARBA" id="ARBA00022989"/>
    </source>
</evidence>
<keyword evidence="10 19" id="KW-0812">Transmembrane</keyword>
<comment type="pathway">
    <text evidence="3 19">Cofactor biosynthesis; adenosylcobalamin biosynthesis; adenosylcobalamin from cob(II)yrinate a,c-diamide: step 7/7.</text>
</comment>
<dbReference type="Proteomes" id="UP000001508">
    <property type="component" value="Chromosome"/>
</dbReference>
<dbReference type="HOGENOM" id="CLU_057426_1_0_7"/>
<dbReference type="Pfam" id="PF02654">
    <property type="entry name" value="CobS"/>
    <property type="match status" value="1"/>
</dbReference>
<evidence type="ECO:0000256" key="18">
    <source>
        <dbReference type="ARBA" id="ARBA00049504"/>
    </source>
</evidence>
<feature type="transmembrane region" description="Helical" evidence="19">
    <location>
        <begin position="144"/>
        <end position="166"/>
    </location>
</feature>
<dbReference type="AlphaFoldDB" id="D6Z3U0"/>
<proteinExistence type="inferred from homology"/>
<name>D6Z3U0_DESAT</name>
<evidence type="ECO:0000256" key="4">
    <source>
        <dbReference type="ARBA" id="ARBA00010561"/>
    </source>
</evidence>
<keyword evidence="13 19" id="KW-0472">Membrane</keyword>
<evidence type="ECO:0000256" key="1">
    <source>
        <dbReference type="ARBA" id="ARBA00001946"/>
    </source>
</evidence>
<evidence type="ECO:0000256" key="17">
    <source>
        <dbReference type="ARBA" id="ARBA00048623"/>
    </source>
</evidence>
<keyword evidence="7 19" id="KW-1003">Cell membrane</keyword>
<dbReference type="PANTHER" id="PTHR34148:SF1">
    <property type="entry name" value="ADENOSYLCOBINAMIDE-GDP RIBAZOLETRANSFERASE"/>
    <property type="match status" value="1"/>
</dbReference>
<dbReference type="GO" id="GO:0051073">
    <property type="term" value="F:adenosylcobinamide-GDP ribazoletransferase activity"/>
    <property type="evidence" value="ECO:0007669"/>
    <property type="project" value="UniProtKB-UniRule"/>
</dbReference>
<keyword evidence="12 19" id="KW-1133">Transmembrane helix</keyword>
<dbReference type="UniPathway" id="UPA00148">
    <property type="reaction ID" value="UER00238"/>
</dbReference>
<evidence type="ECO:0000256" key="2">
    <source>
        <dbReference type="ARBA" id="ARBA00004651"/>
    </source>
</evidence>
<comment type="subcellular location">
    <subcellularLocation>
        <location evidence="19">Cell inner membrane</location>
        <topology evidence="19">Multi-pass membrane protein</topology>
    </subcellularLocation>
    <subcellularLocation>
        <location evidence="2">Cell membrane</location>
        <topology evidence="2">Multi-pass membrane protein</topology>
    </subcellularLocation>
</comment>
<dbReference type="FunCoup" id="D6Z3U0">
    <property type="interactions" value="180"/>
</dbReference>
<evidence type="ECO:0000256" key="14">
    <source>
        <dbReference type="ARBA" id="ARBA00025228"/>
    </source>
</evidence>